<dbReference type="Gene3D" id="4.10.280.10">
    <property type="entry name" value="Helix-loop-helix DNA-binding domain"/>
    <property type="match status" value="1"/>
</dbReference>
<dbReference type="AlphaFoldDB" id="A0A5N5WSG0"/>
<dbReference type="InterPro" id="IPR036638">
    <property type="entry name" value="HLH_DNA-bd_sf"/>
</dbReference>
<accession>A0A5N5WSG0</accession>
<reference evidence="2 3" key="1">
    <citation type="submission" date="2019-04" db="EMBL/GenBank/DDBJ databases">
        <title>Friends and foes A comparative genomics study of 23 Aspergillus species from section Flavi.</title>
        <authorList>
            <consortium name="DOE Joint Genome Institute"/>
            <person name="Kjaerbolling I."/>
            <person name="Vesth T."/>
            <person name="Frisvad J.C."/>
            <person name="Nybo J.L."/>
            <person name="Theobald S."/>
            <person name="Kildgaard S."/>
            <person name="Isbrandt T."/>
            <person name="Kuo A."/>
            <person name="Sato A."/>
            <person name="Lyhne E.K."/>
            <person name="Kogle M.E."/>
            <person name="Wiebenga A."/>
            <person name="Kun R.S."/>
            <person name="Lubbers R.J."/>
            <person name="Makela M.R."/>
            <person name="Barry K."/>
            <person name="Chovatia M."/>
            <person name="Clum A."/>
            <person name="Daum C."/>
            <person name="Haridas S."/>
            <person name="He G."/>
            <person name="LaButti K."/>
            <person name="Lipzen A."/>
            <person name="Mondo S."/>
            <person name="Riley R."/>
            <person name="Salamov A."/>
            <person name="Simmons B.A."/>
            <person name="Magnuson J.K."/>
            <person name="Henrissat B."/>
            <person name="Mortensen U.H."/>
            <person name="Larsen T.O."/>
            <person name="Devries R.P."/>
            <person name="Grigoriev I.V."/>
            <person name="Machida M."/>
            <person name="Baker S.E."/>
            <person name="Andersen M.R."/>
        </authorList>
    </citation>
    <scope>NUCLEOTIDE SEQUENCE [LARGE SCALE GENOMIC DNA]</scope>
    <source>
        <strain evidence="2 3">CBS 151.66</strain>
    </source>
</reference>
<feature type="region of interest" description="Disordered" evidence="1">
    <location>
        <begin position="52"/>
        <end position="73"/>
    </location>
</feature>
<dbReference type="EMBL" id="ML732277">
    <property type="protein sequence ID" value="KAB8071269.1"/>
    <property type="molecule type" value="Genomic_DNA"/>
</dbReference>
<sequence length="155" mass="17414">MTPCAPGPIRPESTSQETLLTRIPSSKQYKGQIKGKSPVLVIYHLDYPLSLNQSQQSHCQKSSPRKRPRSTSDCKEDALGVFILRRKVRNQVEKRYRANLNAKSKQLEGVIRQNHGIAGADIKLDEGSKSSRRASILQDSIQTDLRSLQESIDTE</sequence>
<dbReference type="OrthoDB" id="4511011at2759"/>
<keyword evidence="3" id="KW-1185">Reference proteome</keyword>
<name>A0A5N5WSG0_9EURO</name>
<evidence type="ECO:0008006" key="4">
    <source>
        <dbReference type="Google" id="ProtNLM"/>
    </source>
</evidence>
<evidence type="ECO:0000313" key="2">
    <source>
        <dbReference type="EMBL" id="KAB8071269.1"/>
    </source>
</evidence>
<proteinExistence type="predicted"/>
<organism evidence="2 3">
    <name type="scientific">Aspergillus leporis</name>
    <dbReference type="NCBI Taxonomy" id="41062"/>
    <lineage>
        <taxon>Eukaryota</taxon>
        <taxon>Fungi</taxon>
        <taxon>Dikarya</taxon>
        <taxon>Ascomycota</taxon>
        <taxon>Pezizomycotina</taxon>
        <taxon>Eurotiomycetes</taxon>
        <taxon>Eurotiomycetidae</taxon>
        <taxon>Eurotiales</taxon>
        <taxon>Aspergillaceae</taxon>
        <taxon>Aspergillus</taxon>
        <taxon>Aspergillus subgen. Circumdati</taxon>
    </lineage>
</organism>
<evidence type="ECO:0000256" key="1">
    <source>
        <dbReference type="SAM" id="MobiDB-lite"/>
    </source>
</evidence>
<gene>
    <name evidence="2" type="ORF">BDV29DRAFT_159628</name>
</gene>
<evidence type="ECO:0000313" key="3">
    <source>
        <dbReference type="Proteomes" id="UP000326565"/>
    </source>
</evidence>
<protein>
    <recommendedName>
        <fullName evidence="4">BHLH domain-containing protein</fullName>
    </recommendedName>
</protein>
<dbReference type="Proteomes" id="UP000326565">
    <property type="component" value="Unassembled WGS sequence"/>
</dbReference>
<dbReference type="GO" id="GO:0046983">
    <property type="term" value="F:protein dimerization activity"/>
    <property type="evidence" value="ECO:0007669"/>
    <property type="project" value="InterPro"/>
</dbReference>